<reference evidence="3" key="1">
    <citation type="journal article" date="2019" name="Int. J. Syst. Evol. Microbiol.">
        <title>The Global Catalogue of Microorganisms (GCM) 10K type strain sequencing project: providing services to taxonomists for standard genome sequencing and annotation.</title>
        <authorList>
            <consortium name="The Broad Institute Genomics Platform"/>
            <consortium name="The Broad Institute Genome Sequencing Center for Infectious Disease"/>
            <person name="Wu L."/>
            <person name="Ma J."/>
        </authorList>
    </citation>
    <scope>NUCLEOTIDE SEQUENCE [LARGE SCALE GENOMIC DNA]</scope>
    <source>
        <strain evidence="3">CCUG 61948</strain>
    </source>
</reference>
<proteinExistence type="predicted"/>
<keyword evidence="3" id="KW-1185">Reference proteome</keyword>
<evidence type="ECO:0000313" key="2">
    <source>
        <dbReference type="EMBL" id="MFD0796988.1"/>
    </source>
</evidence>
<dbReference type="SUPFAM" id="SSF82171">
    <property type="entry name" value="DPP6 N-terminal domain-like"/>
    <property type="match status" value="1"/>
</dbReference>
<feature type="chain" id="PRO_5047069117" evidence="1">
    <location>
        <begin position="22"/>
        <end position="902"/>
    </location>
</feature>
<name>A0ABW3B197_9FLAO</name>
<dbReference type="Proteomes" id="UP001597012">
    <property type="component" value="Unassembled WGS sequence"/>
</dbReference>
<evidence type="ECO:0000313" key="3">
    <source>
        <dbReference type="Proteomes" id="UP001597012"/>
    </source>
</evidence>
<gene>
    <name evidence="2" type="ORF">ACFQZJ_05920</name>
</gene>
<accession>A0ABW3B197</accession>
<dbReference type="InterPro" id="IPR026341">
    <property type="entry name" value="T9SS_type_B"/>
</dbReference>
<dbReference type="RefSeq" id="WP_379932991.1">
    <property type="nucleotide sequence ID" value="NZ_JBHTHY010000003.1"/>
</dbReference>
<dbReference type="Pfam" id="PF13585">
    <property type="entry name" value="CHU_C"/>
    <property type="match status" value="1"/>
</dbReference>
<feature type="signal peptide" evidence="1">
    <location>
        <begin position="1"/>
        <end position="21"/>
    </location>
</feature>
<evidence type="ECO:0000256" key="1">
    <source>
        <dbReference type="SAM" id="SignalP"/>
    </source>
</evidence>
<comment type="caution">
    <text evidence="2">The sequence shown here is derived from an EMBL/GenBank/DDBJ whole genome shotgun (WGS) entry which is preliminary data.</text>
</comment>
<organism evidence="2 3">
    <name type="scientific">Maribacter chungangensis</name>
    <dbReference type="NCBI Taxonomy" id="1069117"/>
    <lineage>
        <taxon>Bacteria</taxon>
        <taxon>Pseudomonadati</taxon>
        <taxon>Bacteroidota</taxon>
        <taxon>Flavobacteriia</taxon>
        <taxon>Flavobacteriales</taxon>
        <taxon>Flavobacteriaceae</taxon>
        <taxon>Maribacter</taxon>
    </lineage>
</organism>
<keyword evidence="1" id="KW-0732">Signal</keyword>
<dbReference type="EMBL" id="JBHTHY010000003">
    <property type="protein sequence ID" value="MFD0796988.1"/>
    <property type="molecule type" value="Genomic_DNA"/>
</dbReference>
<protein>
    <submittedName>
        <fullName evidence="2">T9SS type B sorting domain-containing protein</fullName>
    </submittedName>
</protein>
<dbReference type="NCBIfam" id="TIGR04131">
    <property type="entry name" value="Bac_Flav_CTERM"/>
    <property type="match status" value="1"/>
</dbReference>
<sequence length="902" mass="99744">MKKLGTLVLLIGLLLPMALWAQGETANWYFGEQAGLKFNNDGSVNALTDGRLNTFEGCATISNAFGDLLFYTDGIIVYDRNHNIMENGSGLFGDPSSTQSAIIVPKPEDPNIYFIFTVDTSIAENDPDRGLNYSTVDISLNNGNGAVVQKNRRLLQDCSEKIAAVRKNCFDQSIWVVTLASENGTLPTFNTYHAFEVNTLGVANISVKTTFPDLAIDDPRGALKFAPSGTMMASANMFFGLQLYDFDSDTGLFSNQIQLPINEPDQFPYGIEFSSKGQYLYTHSTRYNENETYLSLLSQFDVLAQDIPNSQVVLDRRPIFRGALQIGSNGKIYRTLADDYFNGIPFLSVINTPDAKGDGSNYVHRSISLGGRIGTQGLPPFIQSFFDKTDLLVDENGNASNFLELCEGAPFTLETEAFPGATYNWSKDGIPFHNPDENRLVVDSSELVDAGRYQLEIVFSDPQECPILGEALIMLQPRPQGGVLNLKQCDIDANSSDGITTVNLNQLTTGTTDIYRFYESEENRENNLAIANVGNYSNRNPFEQTLYYQVTNPSGCVNMGTLELEILPIPFRDDTVINLYECDVDPNDGELSAIFDLSGLEMNQMLGFEVAFYGNLTDASLEQNPLNKNMASATTLIYARLENSNQCENIVRINLIVNPSPTVQLQDNYLLCTNDPQLVLEAPAGFDLYRWTKITGGAEETMGTNLTFNGTEIGSYTLTVGFSYPGQGTNQVCEYSFPFTISPSNPASIKKIIVEDLADNNTIQVFAEGDGDYEYAIDGMSFQNDNLFEDMAPGRYEITVRDKNGCGTIVQKTAVLGYPKFFTPNGDGINDYWQLIGLEENFSANASISIFDRYGKLVANLTNNNPTWNGTWNSSPLPADDYWFMIALEGGRELKGHFSLKR</sequence>